<dbReference type="AlphaFoldDB" id="A0A914X0M6"/>
<accession>A0A914X0M6</accession>
<dbReference type="GO" id="GO:0045334">
    <property type="term" value="C:clathrin-coated endocytic vesicle"/>
    <property type="evidence" value="ECO:0007669"/>
    <property type="project" value="TreeGrafter"/>
</dbReference>
<feature type="domain" description="SAC" evidence="2">
    <location>
        <begin position="68"/>
        <end position="267"/>
    </location>
</feature>
<keyword evidence="4" id="KW-1185">Reference proteome</keyword>
<dbReference type="PANTHER" id="PTHR45662">
    <property type="entry name" value="PHOSPHATIDYLINOSITIDE PHOSPHATASE SAC1"/>
    <property type="match status" value="1"/>
</dbReference>
<dbReference type="GO" id="GO:0005769">
    <property type="term" value="C:early endosome"/>
    <property type="evidence" value="ECO:0007669"/>
    <property type="project" value="TreeGrafter"/>
</dbReference>
<dbReference type="PROSITE" id="PS51791">
    <property type="entry name" value="HSAC2"/>
    <property type="match status" value="1"/>
</dbReference>
<dbReference type="PROSITE" id="PS50275">
    <property type="entry name" value="SAC"/>
    <property type="match status" value="1"/>
</dbReference>
<proteinExistence type="predicted"/>
<evidence type="ECO:0000256" key="1">
    <source>
        <dbReference type="SAM" id="MobiDB-lite"/>
    </source>
</evidence>
<dbReference type="Proteomes" id="UP000887566">
    <property type="component" value="Unplaced"/>
</dbReference>
<dbReference type="WBParaSite" id="PSAMB.scaffold614size45634.g7441.t1">
    <property type="protein sequence ID" value="PSAMB.scaffold614size45634.g7441.t1"/>
    <property type="gene ID" value="PSAMB.scaffold614size45634.g7441"/>
</dbReference>
<evidence type="ECO:0000259" key="3">
    <source>
        <dbReference type="PROSITE" id="PS51791"/>
    </source>
</evidence>
<organism evidence="4 5">
    <name type="scientific">Plectus sambesii</name>
    <dbReference type="NCBI Taxonomy" id="2011161"/>
    <lineage>
        <taxon>Eukaryota</taxon>
        <taxon>Metazoa</taxon>
        <taxon>Ecdysozoa</taxon>
        <taxon>Nematoda</taxon>
        <taxon>Chromadorea</taxon>
        <taxon>Plectida</taxon>
        <taxon>Plectina</taxon>
        <taxon>Plectoidea</taxon>
        <taxon>Plectidae</taxon>
        <taxon>Plectus</taxon>
    </lineage>
</organism>
<feature type="domain" description="HSac2" evidence="3">
    <location>
        <begin position="336"/>
        <end position="537"/>
    </location>
</feature>
<dbReference type="InterPro" id="IPR034753">
    <property type="entry name" value="hSac2"/>
</dbReference>
<dbReference type="GO" id="GO:2001135">
    <property type="term" value="P:regulation of endocytic recycling"/>
    <property type="evidence" value="ECO:0007669"/>
    <property type="project" value="TreeGrafter"/>
</dbReference>
<reference evidence="5" key="1">
    <citation type="submission" date="2022-11" db="UniProtKB">
        <authorList>
            <consortium name="WormBaseParasite"/>
        </authorList>
    </citation>
    <scope>IDENTIFICATION</scope>
</reference>
<dbReference type="PANTHER" id="PTHR45662:SF8">
    <property type="entry name" value="PHOSPHATIDYLINOSITIDE PHOSPHATASE SAC2"/>
    <property type="match status" value="1"/>
</dbReference>
<dbReference type="Pfam" id="PF12456">
    <property type="entry name" value="hSac2"/>
    <property type="match status" value="1"/>
</dbReference>
<dbReference type="Pfam" id="PF02383">
    <property type="entry name" value="Syja_N"/>
    <property type="match status" value="1"/>
</dbReference>
<evidence type="ECO:0000313" key="5">
    <source>
        <dbReference type="WBParaSite" id="PSAMB.scaffold614size45634.g7441.t1"/>
    </source>
</evidence>
<name>A0A914X0M6_9BILA</name>
<protein>
    <submittedName>
        <fullName evidence="5">SAC domain-containing protein</fullName>
    </submittedName>
</protein>
<dbReference type="GO" id="GO:0043812">
    <property type="term" value="F:phosphatidylinositol-4-phosphate phosphatase activity"/>
    <property type="evidence" value="ECO:0007669"/>
    <property type="project" value="TreeGrafter"/>
</dbReference>
<feature type="compositionally biased region" description="Polar residues" evidence="1">
    <location>
        <begin position="643"/>
        <end position="655"/>
    </location>
</feature>
<sequence length="794" mass="86803">MEIISTKDAYLVIDGEHALHCSKVTGQITAKHSAIVCEAEDPKCVGKIAGVIGRLPAEASEPKHPILIRGSVPVFWNQRGYRYRPALQIDRPLRESMPAFELHMNEQLSIYNAPVAVVNLVDQAGRELKLGESFLEHVLHYNSPQVAYFAFDFHNHCRAMRFDKISTLLSAVADKAAEIRFCWADKHAALVCEQRGVFRVNCVDCLDRTNVVQMALALATLEKQLVKLGLVSPLANDEMAALPGPLLSALQHLWADNGDSISKQYAGTAALKGDMTRSGQRGLTGMVRDGYNSASRYYLCHMRDAIRQDAVDALLGQAVRSLEQRQADESQEDDEAEVHEDLRRLVHDCQRFFLPEGETLLGGWALVDADPATGRNDFDQVDMDRIVLLTREAVHVAEYDDQLDKFADCQRIPLENLTLLEVGPMSRGGVALSSSSRQRRTCLRVHYIPDDCDKTLPNATGFFFTWRTASTRLFNNMAIPLKNNEEADEYVRAIAEQFRVATDLSGFVIPVTHLAKMERHRSHQVGQTAKRGFSGLFSGAGGAVKARLTGFVRRGKHTPHATDGPIKHAAPSSNRRCKVAVSSAAGLLFHNSANGVFDASDISTKRTPNIVFLDDMAIKVPSSDVHKPADSSIPSLLVQCVDSASNSHTPNTDSPMDTPGRDGAHSSLGLTTAQLGESVVSLRPEDTDHSLGDDLRGAMKTSKSDGMIVAMDGGGRGRGRMNRLQDKLRGGIDITVSSLAKVSSHVQQLGSSAHRIASFRTGAASNHSQTPPRSNAFESFSDEISKCQSLVVLL</sequence>
<dbReference type="GO" id="GO:0046856">
    <property type="term" value="P:phosphatidylinositol dephosphorylation"/>
    <property type="evidence" value="ECO:0007669"/>
    <property type="project" value="TreeGrafter"/>
</dbReference>
<dbReference type="InterPro" id="IPR002013">
    <property type="entry name" value="SAC_dom"/>
</dbReference>
<feature type="region of interest" description="Disordered" evidence="1">
    <location>
        <begin position="643"/>
        <end position="668"/>
    </location>
</feature>
<evidence type="ECO:0000259" key="2">
    <source>
        <dbReference type="PROSITE" id="PS50275"/>
    </source>
</evidence>
<evidence type="ECO:0000313" key="4">
    <source>
        <dbReference type="Proteomes" id="UP000887566"/>
    </source>
</evidence>
<dbReference type="InterPro" id="IPR022158">
    <property type="entry name" value="Inositol_phosphatase"/>
</dbReference>